<gene>
    <name evidence="3" type="ORF">GCM10010964_16690</name>
</gene>
<organism evidence="3 4">
    <name type="scientific">Caldovatus sediminis</name>
    <dbReference type="NCBI Taxonomy" id="2041189"/>
    <lineage>
        <taxon>Bacteria</taxon>
        <taxon>Pseudomonadati</taxon>
        <taxon>Pseudomonadota</taxon>
        <taxon>Alphaproteobacteria</taxon>
        <taxon>Acetobacterales</taxon>
        <taxon>Roseomonadaceae</taxon>
        <taxon>Caldovatus</taxon>
    </lineage>
</organism>
<dbReference type="Proteomes" id="UP000597507">
    <property type="component" value="Unassembled WGS sequence"/>
</dbReference>
<dbReference type="CDD" id="cd07012">
    <property type="entry name" value="PBP2_Bug_TTT"/>
    <property type="match status" value="1"/>
</dbReference>
<accession>A0A8J2ZAL1</accession>
<dbReference type="Gene3D" id="3.40.190.150">
    <property type="entry name" value="Bordetella uptake gene, domain 1"/>
    <property type="match status" value="1"/>
</dbReference>
<evidence type="ECO:0000313" key="3">
    <source>
        <dbReference type="EMBL" id="GGG29493.1"/>
    </source>
</evidence>
<dbReference type="PANTHER" id="PTHR42928:SF5">
    <property type="entry name" value="BLR1237 PROTEIN"/>
    <property type="match status" value="1"/>
</dbReference>
<dbReference type="Gene3D" id="3.40.190.10">
    <property type="entry name" value="Periplasmic binding protein-like II"/>
    <property type="match status" value="1"/>
</dbReference>
<name>A0A8J2ZAL1_9PROT</name>
<dbReference type="EMBL" id="BMKS01000004">
    <property type="protein sequence ID" value="GGG29493.1"/>
    <property type="molecule type" value="Genomic_DNA"/>
</dbReference>
<dbReference type="SUPFAM" id="SSF53850">
    <property type="entry name" value="Periplasmic binding protein-like II"/>
    <property type="match status" value="1"/>
</dbReference>
<evidence type="ECO:0000313" key="4">
    <source>
        <dbReference type="Proteomes" id="UP000597507"/>
    </source>
</evidence>
<comment type="similarity">
    <text evidence="1">Belongs to the UPF0065 (bug) family.</text>
</comment>
<proteinExistence type="inferred from homology"/>
<keyword evidence="2" id="KW-0732">Signal</keyword>
<dbReference type="InterPro" id="IPR005064">
    <property type="entry name" value="BUG"/>
</dbReference>
<dbReference type="RefSeq" id="WP_188899556.1">
    <property type="nucleotide sequence ID" value="NZ_BMKS01000004.1"/>
</dbReference>
<evidence type="ECO:0000256" key="2">
    <source>
        <dbReference type="SAM" id="SignalP"/>
    </source>
</evidence>
<feature type="chain" id="PRO_5035249061" description="Tripartite tricarboxylate transporter substrate binding protein" evidence="2">
    <location>
        <begin position="30"/>
        <end position="325"/>
    </location>
</feature>
<dbReference type="Pfam" id="PF03401">
    <property type="entry name" value="TctC"/>
    <property type="match status" value="1"/>
</dbReference>
<evidence type="ECO:0000256" key="1">
    <source>
        <dbReference type="ARBA" id="ARBA00006987"/>
    </source>
</evidence>
<evidence type="ECO:0008006" key="5">
    <source>
        <dbReference type="Google" id="ProtNLM"/>
    </source>
</evidence>
<protein>
    <recommendedName>
        <fullName evidence="5">Tripartite tricarboxylate transporter substrate binding protein</fullName>
    </recommendedName>
</protein>
<feature type="signal peptide" evidence="2">
    <location>
        <begin position="1"/>
        <end position="29"/>
    </location>
</feature>
<sequence>MRHHPAPRPLGRRLLLGAGIVAVARPARAAWPDRPVRIVVPFPAGGGVDLTARMLAEAIAPGLGQPVVVENRSGAGGAIGVQAVAQAAPDGHALAMTSPSTVTIGPQLRPSPYDPFALVHVSRICTSPLLLVARRDLPERDLAALIARARANPATLRVANAGVGTVTHLAAELFNQRLGAGRFLHPSYRGTAPALTDVVAGNADLFFSDSSAWAAVEQGQVRLIAVTSAERWPRSPDTPAMQEAVPGLVAMNWYGMAGPPGLPDGIADRLAQMVAEALARPELRSRLEGIGFDAAPLARSAFTAFLRREAETWREVITRGNIRVE</sequence>
<dbReference type="PANTHER" id="PTHR42928">
    <property type="entry name" value="TRICARBOXYLATE-BINDING PROTEIN"/>
    <property type="match status" value="1"/>
</dbReference>
<dbReference type="InterPro" id="IPR042100">
    <property type="entry name" value="Bug_dom1"/>
</dbReference>
<reference evidence="3 4" key="1">
    <citation type="journal article" date="2014" name="Int. J. Syst. Evol. Microbiol.">
        <title>Complete genome sequence of Corynebacterium casei LMG S-19264T (=DSM 44701T), isolated from a smear-ripened cheese.</title>
        <authorList>
            <consortium name="US DOE Joint Genome Institute (JGI-PGF)"/>
            <person name="Walter F."/>
            <person name="Albersmeier A."/>
            <person name="Kalinowski J."/>
            <person name="Ruckert C."/>
        </authorList>
    </citation>
    <scope>NUCLEOTIDE SEQUENCE [LARGE SCALE GENOMIC DNA]</scope>
    <source>
        <strain evidence="3 4">CGMCC 1.16330</strain>
    </source>
</reference>
<keyword evidence="4" id="KW-1185">Reference proteome</keyword>
<comment type="caution">
    <text evidence="3">The sequence shown here is derived from an EMBL/GenBank/DDBJ whole genome shotgun (WGS) entry which is preliminary data.</text>
</comment>
<dbReference type="PIRSF" id="PIRSF017082">
    <property type="entry name" value="YflP"/>
    <property type="match status" value="1"/>
</dbReference>
<dbReference type="AlphaFoldDB" id="A0A8J2ZAL1"/>